<dbReference type="GO" id="GO:0005524">
    <property type="term" value="F:ATP binding"/>
    <property type="evidence" value="ECO:0007669"/>
    <property type="project" value="UniProtKB-KW"/>
</dbReference>
<comment type="caution">
    <text evidence="11">Lacks conserved residue(s) required for the propagation of feature annotation.</text>
</comment>
<evidence type="ECO:0000259" key="12">
    <source>
        <dbReference type="Pfam" id="PF00696"/>
    </source>
</evidence>
<feature type="binding site" evidence="11">
    <location>
        <position position="186"/>
    </location>
    <ligand>
        <name>ATP</name>
        <dbReference type="ChEBI" id="CHEBI:30616"/>
    </ligand>
</feature>
<comment type="subunit">
    <text evidence="11">Homohexamer.</text>
</comment>
<proteinExistence type="inferred from homology"/>
<dbReference type="InterPro" id="IPR001048">
    <property type="entry name" value="Asp/Glu/Uridylate_kinase"/>
</dbReference>
<comment type="catalytic activity">
    <reaction evidence="10 11">
        <text>UMP + ATP = UDP + ADP</text>
        <dbReference type="Rhea" id="RHEA:24400"/>
        <dbReference type="ChEBI" id="CHEBI:30616"/>
        <dbReference type="ChEBI" id="CHEBI:57865"/>
        <dbReference type="ChEBI" id="CHEBI:58223"/>
        <dbReference type="ChEBI" id="CHEBI:456216"/>
        <dbReference type="EC" id="2.7.4.22"/>
    </reaction>
</comment>
<dbReference type="CDD" id="cd04254">
    <property type="entry name" value="AAK_UMPK-PyrH-Ec"/>
    <property type="match status" value="1"/>
</dbReference>
<feature type="binding site" evidence="11">
    <location>
        <position position="183"/>
    </location>
    <ligand>
        <name>ATP</name>
        <dbReference type="ChEBI" id="CHEBI:30616"/>
    </ligand>
</feature>
<dbReference type="PANTHER" id="PTHR42833">
    <property type="entry name" value="URIDYLATE KINASE"/>
    <property type="match status" value="1"/>
</dbReference>
<comment type="similarity">
    <text evidence="3 11">Belongs to the UMP kinase family.</text>
</comment>
<evidence type="ECO:0000256" key="5">
    <source>
        <dbReference type="ARBA" id="ARBA00022679"/>
    </source>
</evidence>
<feature type="binding site" evidence="11">
    <location>
        <begin position="149"/>
        <end position="156"/>
    </location>
    <ligand>
        <name>UMP</name>
        <dbReference type="ChEBI" id="CHEBI:57865"/>
    </ligand>
</feature>
<reference evidence="14" key="2">
    <citation type="journal article" date="2019" name="MicrobiologyOpen">
        <title>High-quality draft genome sequence of Gaiella occulta isolated from a 150 meter deep mineral water borehole and comparison with the genome sequences of other deep-branching lineages of the phylum Actinobacteria.</title>
        <authorList>
            <person name="Severino R."/>
            <person name="Froufe H.J.C."/>
            <person name="Barroso C."/>
            <person name="Albuquerque L."/>
            <person name="Lobo-da-Cunha A."/>
            <person name="da Costa M.S."/>
            <person name="Egas C."/>
        </authorList>
    </citation>
    <scope>NUCLEOTIDE SEQUENCE [LARGE SCALE GENOMIC DNA]</scope>
    <source>
        <strain evidence="14">F2-233</strain>
    </source>
</reference>
<sequence length="256" mass="27051">MSAPAEGTARAAPDGAAPPFRRILLKLSGESLMGGRDYGVDPKTISAIAREVVSVHKGGTEVAVVVGGGNFYRGIAAAADGMDRATADYAGMLATLLNALALQDAFERLGAPTRVQSAITVSEVAEPYIRRRAMRHLEKDRIVIFAAGTGNPFFTTDTAAALRALEIGAEAILMAKNGVPGVFDGDPRIDPSARFLPELTHLEAIERGLRVMDTTALSLCMDNRLPIHVFELAEGNIVRIASGERIGTIVSTPKEA</sequence>
<keyword evidence="6 11" id="KW-0547">Nucleotide-binding</keyword>
<dbReference type="AlphaFoldDB" id="A0A7M2Z079"/>
<comment type="activity regulation">
    <text evidence="11">Inhibited by UTP.</text>
</comment>
<evidence type="ECO:0000256" key="10">
    <source>
        <dbReference type="ARBA" id="ARBA00047767"/>
    </source>
</evidence>
<dbReference type="InterPro" id="IPR015963">
    <property type="entry name" value="Uridylate_kinase_bac"/>
</dbReference>
<dbReference type="NCBIfam" id="TIGR02075">
    <property type="entry name" value="pyrH_bact"/>
    <property type="match status" value="1"/>
</dbReference>
<feature type="binding site" evidence="11">
    <location>
        <position position="88"/>
    </location>
    <ligand>
        <name>UMP</name>
        <dbReference type="ChEBI" id="CHEBI:57865"/>
    </ligand>
</feature>
<evidence type="ECO:0000256" key="9">
    <source>
        <dbReference type="ARBA" id="ARBA00022975"/>
    </source>
</evidence>
<dbReference type="EMBL" id="QQZY01000002">
    <property type="protein sequence ID" value="RDI75183.1"/>
    <property type="molecule type" value="Genomic_DNA"/>
</dbReference>
<feature type="binding site" evidence="11">
    <location>
        <position position="73"/>
    </location>
    <ligand>
        <name>ATP</name>
        <dbReference type="ChEBI" id="CHEBI:30616"/>
    </ligand>
</feature>
<evidence type="ECO:0000256" key="3">
    <source>
        <dbReference type="ARBA" id="ARBA00007614"/>
    </source>
</evidence>
<dbReference type="Gene3D" id="3.40.1160.10">
    <property type="entry name" value="Acetylglutamate kinase-like"/>
    <property type="match status" value="1"/>
</dbReference>
<dbReference type="PANTHER" id="PTHR42833:SF4">
    <property type="entry name" value="URIDYLATE KINASE PUMPKIN, CHLOROPLASTIC"/>
    <property type="match status" value="1"/>
</dbReference>
<accession>A0A7M2Z079</accession>
<comment type="pathway">
    <text evidence="2 11">Pyrimidine metabolism; CTP biosynthesis via de novo pathway; UDP from UMP (UMPK route): step 1/1.</text>
</comment>
<comment type="function">
    <text evidence="11">Catalyzes the reversible phosphorylation of UMP to UDP.</text>
</comment>
<keyword evidence="9 11" id="KW-0665">Pyrimidine biosynthesis</keyword>
<dbReference type="Pfam" id="PF00696">
    <property type="entry name" value="AA_kinase"/>
    <property type="match status" value="1"/>
</dbReference>
<gene>
    <name evidence="11" type="primary">pyrH</name>
    <name evidence="13" type="ORF">Gocc_0981</name>
</gene>
<organism evidence="13 14">
    <name type="scientific">Gaiella occulta</name>
    <dbReference type="NCBI Taxonomy" id="1002870"/>
    <lineage>
        <taxon>Bacteria</taxon>
        <taxon>Bacillati</taxon>
        <taxon>Actinomycetota</taxon>
        <taxon>Thermoleophilia</taxon>
        <taxon>Gaiellales</taxon>
        <taxon>Gaiellaceae</taxon>
        <taxon>Gaiella</taxon>
    </lineage>
</organism>
<dbReference type="PIRSF" id="PIRSF005650">
    <property type="entry name" value="Uridylate_kin"/>
    <property type="match status" value="1"/>
</dbReference>
<comment type="caution">
    <text evidence="13">The sequence shown here is derived from an EMBL/GenBank/DDBJ whole genome shotgun (WGS) entry which is preliminary data.</text>
</comment>
<evidence type="ECO:0000256" key="11">
    <source>
        <dbReference type="HAMAP-Rule" id="MF_01220"/>
    </source>
</evidence>
<feature type="domain" description="Aspartate/glutamate/uridylate kinase" evidence="12">
    <location>
        <begin position="22"/>
        <end position="230"/>
    </location>
</feature>
<dbReference type="RefSeq" id="WP_245904877.1">
    <property type="nucleotide sequence ID" value="NZ_QQZY01000002.1"/>
</dbReference>
<keyword evidence="14" id="KW-1185">Reference proteome</keyword>
<dbReference type="GO" id="GO:0005737">
    <property type="term" value="C:cytoplasm"/>
    <property type="evidence" value="ECO:0007669"/>
    <property type="project" value="UniProtKB-SubCell"/>
</dbReference>
<comment type="subcellular location">
    <subcellularLocation>
        <location evidence="1 11">Cytoplasm</location>
    </subcellularLocation>
</comment>
<evidence type="ECO:0000313" key="13">
    <source>
        <dbReference type="EMBL" id="RDI75183.1"/>
    </source>
</evidence>
<feature type="binding site" evidence="11">
    <location>
        <position position="68"/>
    </location>
    <ligand>
        <name>UMP</name>
        <dbReference type="ChEBI" id="CHEBI:57865"/>
    </ligand>
</feature>
<protein>
    <recommendedName>
        <fullName evidence="11">Uridylate kinase</fullName>
        <shortName evidence="11">UK</shortName>
        <ecNumber evidence="11">2.7.4.22</ecNumber>
    </recommendedName>
    <alternativeName>
        <fullName evidence="11">Uridine monophosphate kinase</fullName>
        <shortName evidence="11">UMP kinase</shortName>
        <shortName evidence="11">UMPK</shortName>
    </alternativeName>
</protein>
<dbReference type="InterPro" id="IPR036393">
    <property type="entry name" value="AceGlu_kinase-like_sf"/>
</dbReference>
<keyword evidence="5 11" id="KW-0808">Transferase</keyword>
<dbReference type="GO" id="GO:0006225">
    <property type="term" value="P:UDP biosynthetic process"/>
    <property type="evidence" value="ECO:0007669"/>
    <property type="project" value="TreeGrafter"/>
</dbReference>
<evidence type="ECO:0000256" key="1">
    <source>
        <dbReference type="ARBA" id="ARBA00004496"/>
    </source>
</evidence>
<keyword evidence="8 11" id="KW-0067">ATP-binding</keyword>
<evidence type="ECO:0000256" key="6">
    <source>
        <dbReference type="ARBA" id="ARBA00022741"/>
    </source>
</evidence>
<evidence type="ECO:0000256" key="4">
    <source>
        <dbReference type="ARBA" id="ARBA00022490"/>
    </source>
</evidence>
<dbReference type="EC" id="2.7.4.22" evidence="11"/>
<dbReference type="InterPro" id="IPR011817">
    <property type="entry name" value="Uridylate_kinase"/>
</dbReference>
<dbReference type="FunFam" id="3.40.1160.10:FF:000001">
    <property type="entry name" value="Uridylate kinase"/>
    <property type="match status" value="1"/>
</dbReference>
<name>A0A7M2Z079_9ACTN</name>
<feature type="binding site" evidence="11">
    <location>
        <begin position="26"/>
        <end position="29"/>
    </location>
    <ligand>
        <name>ATP</name>
        <dbReference type="ChEBI" id="CHEBI:30616"/>
    </ligand>
</feature>
<dbReference type="Proteomes" id="UP000254134">
    <property type="component" value="Unassembled WGS sequence"/>
</dbReference>
<dbReference type="SUPFAM" id="SSF53633">
    <property type="entry name" value="Carbamate kinase-like"/>
    <property type="match status" value="1"/>
</dbReference>
<dbReference type="GO" id="GO:0033862">
    <property type="term" value="F:UMP kinase activity"/>
    <property type="evidence" value="ECO:0007669"/>
    <property type="project" value="UniProtKB-EC"/>
</dbReference>
<feature type="binding site" evidence="11">
    <location>
        <position position="69"/>
    </location>
    <ligand>
        <name>ATP</name>
        <dbReference type="ChEBI" id="CHEBI:30616"/>
    </ligand>
</feature>
<dbReference type="UniPathway" id="UPA00159">
    <property type="reaction ID" value="UER00275"/>
</dbReference>
<evidence type="ECO:0000256" key="7">
    <source>
        <dbReference type="ARBA" id="ARBA00022777"/>
    </source>
</evidence>
<dbReference type="GO" id="GO:0044210">
    <property type="term" value="P:'de novo' CTP biosynthetic process"/>
    <property type="evidence" value="ECO:0007669"/>
    <property type="project" value="UniProtKB-UniRule"/>
</dbReference>
<reference evidence="13 14" key="1">
    <citation type="submission" date="2018-07" db="EMBL/GenBank/DDBJ databases">
        <title>High-quality-draft genome sequence of Gaiella occulta.</title>
        <authorList>
            <person name="Severino R."/>
            <person name="Froufe H.J.C."/>
            <person name="Rainey F.A."/>
            <person name="Barroso C."/>
            <person name="Albuquerque L."/>
            <person name="Lobo-Da-Cunha A."/>
            <person name="Da Costa M.S."/>
            <person name="Egas C."/>
        </authorList>
    </citation>
    <scope>NUCLEOTIDE SEQUENCE [LARGE SCALE GENOMIC DNA]</scope>
    <source>
        <strain evidence="13 14">F2-233</strain>
    </source>
</reference>
<evidence type="ECO:0000256" key="8">
    <source>
        <dbReference type="ARBA" id="ARBA00022840"/>
    </source>
</evidence>
<evidence type="ECO:0000313" key="14">
    <source>
        <dbReference type="Proteomes" id="UP000254134"/>
    </source>
</evidence>
<keyword evidence="7 11" id="KW-0418">Kinase</keyword>
<feature type="binding site" evidence="11">
    <location>
        <position position="177"/>
    </location>
    <ligand>
        <name>ATP</name>
        <dbReference type="ChEBI" id="CHEBI:30616"/>
    </ligand>
</feature>
<dbReference type="HAMAP" id="MF_01220_B">
    <property type="entry name" value="PyrH_B"/>
    <property type="match status" value="1"/>
</dbReference>
<evidence type="ECO:0000256" key="2">
    <source>
        <dbReference type="ARBA" id="ARBA00004791"/>
    </source>
</evidence>
<keyword evidence="4 11" id="KW-0963">Cytoplasm</keyword>